<comment type="caution">
    <text evidence="1">The sequence shown here is derived from an EMBL/GenBank/DDBJ whole genome shotgun (WGS) entry which is preliminary data.</text>
</comment>
<dbReference type="GO" id="GO:0004497">
    <property type="term" value="F:monooxygenase activity"/>
    <property type="evidence" value="ECO:0007669"/>
    <property type="project" value="UniProtKB-KW"/>
</dbReference>
<gene>
    <name evidence="1" type="ORF">J2S73_000363</name>
</gene>
<dbReference type="EMBL" id="JAUSUL010000001">
    <property type="protein sequence ID" value="MDQ0313926.1"/>
    <property type="molecule type" value="Genomic_DNA"/>
</dbReference>
<evidence type="ECO:0000313" key="2">
    <source>
        <dbReference type="Proteomes" id="UP001229244"/>
    </source>
</evidence>
<dbReference type="RefSeq" id="WP_306883716.1">
    <property type="nucleotide sequence ID" value="NZ_JAUSUL010000001.1"/>
</dbReference>
<keyword evidence="1" id="KW-0560">Oxidoreductase</keyword>
<organism evidence="1 2">
    <name type="scientific">Amorphus orientalis</name>
    <dbReference type="NCBI Taxonomy" id="649198"/>
    <lineage>
        <taxon>Bacteria</taxon>
        <taxon>Pseudomonadati</taxon>
        <taxon>Pseudomonadota</taxon>
        <taxon>Alphaproteobacteria</taxon>
        <taxon>Hyphomicrobiales</taxon>
        <taxon>Amorphaceae</taxon>
        <taxon>Amorphus</taxon>
    </lineage>
</organism>
<evidence type="ECO:0000313" key="1">
    <source>
        <dbReference type="EMBL" id="MDQ0313926.1"/>
    </source>
</evidence>
<sequence>MVYVSITGLRIKSPLHALRFWWHAVASMAQARGADGNVSAEARSIEGVQHTLSVWRDRDAMIAYRNSGAHLKAMRVFPRIASGHTLGFESDRAPDWSTARDLWLAEEDRRRSG</sequence>
<dbReference type="AlphaFoldDB" id="A0AAE3VLM9"/>
<keyword evidence="2" id="KW-1185">Reference proteome</keyword>
<protein>
    <submittedName>
        <fullName evidence="1">Quinol monooxygenase YgiN</fullName>
    </submittedName>
</protein>
<accession>A0AAE3VLM9</accession>
<dbReference type="InterPro" id="IPR011008">
    <property type="entry name" value="Dimeric_a/b-barrel"/>
</dbReference>
<reference evidence="1" key="1">
    <citation type="submission" date="2023-07" db="EMBL/GenBank/DDBJ databases">
        <title>Genomic Encyclopedia of Type Strains, Phase IV (KMG-IV): sequencing the most valuable type-strain genomes for metagenomic binning, comparative biology and taxonomic classification.</title>
        <authorList>
            <person name="Goeker M."/>
        </authorList>
    </citation>
    <scope>NUCLEOTIDE SEQUENCE</scope>
    <source>
        <strain evidence="1">DSM 21202</strain>
    </source>
</reference>
<name>A0AAE3VLM9_9HYPH</name>
<dbReference type="SUPFAM" id="SSF54909">
    <property type="entry name" value="Dimeric alpha+beta barrel"/>
    <property type="match status" value="1"/>
</dbReference>
<dbReference type="Proteomes" id="UP001229244">
    <property type="component" value="Unassembled WGS sequence"/>
</dbReference>
<proteinExistence type="predicted"/>
<keyword evidence="1" id="KW-0503">Monooxygenase</keyword>